<feature type="domain" description="N-acetyltransferase" evidence="1">
    <location>
        <begin position="31"/>
        <end position="221"/>
    </location>
</feature>
<protein>
    <recommendedName>
        <fullName evidence="1">N-acetyltransferase domain-containing protein</fullName>
    </recommendedName>
</protein>
<dbReference type="InterPro" id="IPR000182">
    <property type="entry name" value="GNAT_dom"/>
</dbReference>
<proteinExistence type="predicted"/>
<evidence type="ECO:0000313" key="3">
    <source>
        <dbReference type="Proteomes" id="UP000541558"/>
    </source>
</evidence>
<dbReference type="GO" id="GO:0016747">
    <property type="term" value="F:acyltransferase activity, transferring groups other than amino-acyl groups"/>
    <property type="evidence" value="ECO:0007669"/>
    <property type="project" value="InterPro"/>
</dbReference>
<dbReference type="SUPFAM" id="SSF55729">
    <property type="entry name" value="Acyl-CoA N-acyltransferases (Nat)"/>
    <property type="match status" value="1"/>
</dbReference>
<evidence type="ECO:0000259" key="1">
    <source>
        <dbReference type="Pfam" id="PF13302"/>
    </source>
</evidence>
<accession>A0A8H5F4G8</accession>
<dbReference type="EMBL" id="JAACJK010000166">
    <property type="protein sequence ID" value="KAF5323485.1"/>
    <property type="molecule type" value="Genomic_DNA"/>
</dbReference>
<dbReference type="Gene3D" id="3.40.630.30">
    <property type="match status" value="1"/>
</dbReference>
<dbReference type="InterPro" id="IPR016181">
    <property type="entry name" value="Acyl_CoA_acyltransferase"/>
</dbReference>
<name>A0A8H5F4G8_9AGAR</name>
<keyword evidence="3" id="KW-1185">Reference proteome</keyword>
<comment type="caution">
    <text evidence="2">The sequence shown here is derived from an EMBL/GenBank/DDBJ whole genome shotgun (WGS) entry which is preliminary data.</text>
</comment>
<dbReference type="Proteomes" id="UP000541558">
    <property type="component" value="Unassembled WGS sequence"/>
</dbReference>
<dbReference type="OrthoDB" id="630895at2759"/>
<sequence length="251" mass="28336">MSILAGGQYYPLWIHRQTEEPFLRLKNHKNIIVTPPRETDAAALTTLMNHPLVYEWSDIPTIPYHLVQAAEYLATSKERSDVVRAALREAQAQSRPEQIMVDACPVEWIREVQPGGGCVLIGGIECKRCTRGEFLGPQGPKVIEWEHRDELREENLALELGDPEIVWTIKASHHGKGIATDAINTVLHDWGIPRMGVRRLLAFPLEGNHGAVKLFLKSGFEFLFGCSDSSVMRGIRRRVNVLEWRLDDGEA</sequence>
<gene>
    <name evidence="2" type="ORF">D9611_005526</name>
</gene>
<evidence type="ECO:0000313" key="2">
    <source>
        <dbReference type="EMBL" id="KAF5323485.1"/>
    </source>
</evidence>
<dbReference type="AlphaFoldDB" id="A0A8H5F4G8"/>
<dbReference type="Pfam" id="PF13302">
    <property type="entry name" value="Acetyltransf_3"/>
    <property type="match status" value="1"/>
</dbReference>
<organism evidence="2 3">
    <name type="scientific">Ephemerocybe angulata</name>
    <dbReference type="NCBI Taxonomy" id="980116"/>
    <lineage>
        <taxon>Eukaryota</taxon>
        <taxon>Fungi</taxon>
        <taxon>Dikarya</taxon>
        <taxon>Basidiomycota</taxon>
        <taxon>Agaricomycotina</taxon>
        <taxon>Agaricomycetes</taxon>
        <taxon>Agaricomycetidae</taxon>
        <taxon>Agaricales</taxon>
        <taxon>Agaricineae</taxon>
        <taxon>Psathyrellaceae</taxon>
        <taxon>Ephemerocybe</taxon>
    </lineage>
</organism>
<reference evidence="2 3" key="1">
    <citation type="journal article" date="2020" name="ISME J.">
        <title>Uncovering the hidden diversity of litter-decomposition mechanisms in mushroom-forming fungi.</title>
        <authorList>
            <person name="Floudas D."/>
            <person name="Bentzer J."/>
            <person name="Ahren D."/>
            <person name="Johansson T."/>
            <person name="Persson P."/>
            <person name="Tunlid A."/>
        </authorList>
    </citation>
    <scope>NUCLEOTIDE SEQUENCE [LARGE SCALE GENOMIC DNA]</scope>
    <source>
        <strain evidence="2 3">CBS 175.51</strain>
    </source>
</reference>
<dbReference type="PANTHER" id="PTHR43328:SF1">
    <property type="entry name" value="N-ACETYLTRANSFERASE DOMAIN-CONTAINING PROTEIN"/>
    <property type="match status" value="1"/>
</dbReference>
<dbReference type="PANTHER" id="PTHR43328">
    <property type="entry name" value="ACETYLTRANSFERASE-RELATED"/>
    <property type="match status" value="1"/>
</dbReference>